<keyword evidence="3" id="KW-1185">Reference proteome</keyword>
<reference evidence="2 3" key="1">
    <citation type="submission" date="2021-06" db="EMBL/GenBank/DDBJ databases">
        <title>Genome sequence of Babesia caballi.</title>
        <authorList>
            <person name="Yamagishi J."/>
            <person name="Kidaka T."/>
            <person name="Ochi A."/>
        </authorList>
    </citation>
    <scope>NUCLEOTIDE SEQUENCE [LARGE SCALE GENOMIC DNA]</scope>
    <source>
        <strain evidence="2">USDA-D6B2</strain>
    </source>
</reference>
<comment type="caution">
    <text evidence="2">The sequence shown here is derived from an EMBL/GenBank/DDBJ whole genome shotgun (WGS) entry which is preliminary data.</text>
</comment>
<sequence>MHTERGAEDNARLNTKDKTQELYEPVRIKWPDHDPEVAIPVGNEGRALPRVALLRNDHVGVQVRVHEVVVLVAADRPPQAHQAPLRRLVQQRRRVDRVHVAHLHGRVAVRVRAAPARVGLEPADVLALAEPPVAQRVPRVVQRVGVAPDEAEGHGVHDLVHRHVVDQVGQRPAELLLERPHAGRPPRRVDEHHVEEHPQALQVERAQVRVDVPCRRRPLACSEHAALGGGRRRARAAGARRGYFHGGTREAGARAPPAVMEAPSGVLGPATGGAAGAGPTEAAAPRSIATARNRGQNAGQGAAGGAGRLALRGVPGAVRRTDLRLEAFEKVHQRLQLLAALSRLVARAAGACGRAPRLGRGGLRGVLRHRRRGGVFLSRGAFRVVRSSHLKQAVALRLLHGQLALPLLLALLNHTVQNVKNKGSRGRGRLTHRRHTRAARRARNRRLGPRTGRLTLGRRLRRGLPYGPARVGLHPHGLRRVADGLPFLYQIGRLELHVVVLALVVNAHLHVPAARGDAVYRNADARGLQDAERNVELVQQRQRLQQVVGAAAEPPAGGQIVQRRLEVGDAPKLHKGLERGREGLEQNVQQTGVRELVAHVPVARPDEVGHDDRGI</sequence>
<accession>A0AAV4M3S5</accession>
<dbReference type="RefSeq" id="XP_067718095.1">
    <property type="nucleotide sequence ID" value="XM_067861994.1"/>
</dbReference>
<name>A0AAV4M3S5_BABCB</name>
<evidence type="ECO:0000313" key="3">
    <source>
        <dbReference type="Proteomes" id="UP001497744"/>
    </source>
</evidence>
<gene>
    <name evidence="2" type="ORF">BcabD6B2_54620</name>
</gene>
<dbReference type="AlphaFoldDB" id="A0AAV4M3S5"/>
<feature type="compositionally biased region" description="Basic residues" evidence="1">
    <location>
        <begin position="422"/>
        <end position="443"/>
    </location>
</feature>
<evidence type="ECO:0000256" key="1">
    <source>
        <dbReference type="SAM" id="MobiDB-lite"/>
    </source>
</evidence>
<dbReference type="Proteomes" id="UP001497744">
    <property type="component" value="Unassembled WGS sequence"/>
</dbReference>
<dbReference type="GeneID" id="94197507"/>
<feature type="region of interest" description="Disordered" evidence="1">
    <location>
        <begin position="1"/>
        <end position="20"/>
    </location>
</feature>
<evidence type="ECO:0000313" key="2">
    <source>
        <dbReference type="EMBL" id="GIX66026.1"/>
    </source>
</evidence>
<feature type="region of interest" description="Disordered" evidence="1">
    <location>
        <begin position="420"/>
        <end position="443"/>
    </location>
</feature>
<proteinExistence type="predicted"/>
<protein>
    <submittedName>
        <fullName evidence="2">Uncharacterized protein</fullName>
    </submittedName>
</protein>
<organism evidence="2 3">
    <name type="scientific">Babesia caballi</name>
    <dbReference type="NCBI Taxonomy" id="5871"/>
    <lineage>
        <taxon>Eukaryota</taxon>
        <taxon>Sar</taxon>
        <taxon>Alveolata</taxon>
        <taxon>Apicomplexa</taxon>
        <taxon>Aconoidasida</taxon>
        <taxon>Piroplasmida</taxon>
        <taxon>Babesiidae</taxon>
        <taxon>Babesia</taxon>
    </lineage>
</organism>
<dbReference type="EMBL" id="BPLF01000006">
    <property type="protein sequence ID" value="GIX66026.1"/>
    <property type="molecule type" value="Genomic_DNA"/>
</dbReference>